<name>A0ABZ2NIC0_9BACI</name>
<dbReference type="Proteomes" id="UP001377337">
    <property type="component" value="Chromosome"/>
</dbReference>
<proteinExistence type="predicted"/>
<feature type="domain" description="AP2-like integrase N-terminal" evidence="1">
    <location>
        <begin position="11"/>
        <end position="41"/>
    </location>
</feature>
<evidence type="ECO:0000259" key="1">
    <source>
        <dbReference type="Pfam" id="PF14657"/>
    </source>
</evidence>
<dbReference type="RefSeq" id="WP_338779562.1">
    <property type="nucleotide sequence ID" value="NZ_CP147407.1"/>
</dbReference>
<dbReference type="InterPro" id="IPR028259">
    <property type="entry name" value="AP2-like_int_N"/>
</dbReference>
<dbReference type="Pfam" id="PF14657">
    <property type="entry name" value="Arm-DNA-bind_4"/>
    <property type="match status" value="1"/>
</dbReference>
<keyword evidence="2" id="KW-0238">DNA-binding</keyword>
<gene>
    <name evidence="2" type="ORF">WCV65_01870</name>
</gene>
<evidence type="ECO:0000313" key="3">
    <source>
        <dbReference type="Proteomes" id="UP001377337"/>
    </source>
</evidence>
<sequence>MAYFRKRSNGKWTYTVSLGIDPLTKKQIQKTKSGFATKKDAV</sequence>
<organism evidence="2 3">
    <name type="scientific">Metabacillus sediminis</name>
    <dbReference type="NCBI Taxonomy" id="3117746"/>
    <lineage>
        <taxon>Bacteria</taxon>
        <taxon>Bacillati</taxon>
        <taxon>Bacillota</taxon>
        <taxon>Bacilli</taxon>
        <taxon>Bacillales</taxon>
        <taxon>Bacillaceae</taxon>
        <taxon>Metabacillus</taxon>
    </lineage>
</organism>
<protein>
    <submittedName>
        <fullName evidence="2">Arm DNA-binding domain-containing protein</fullName>
    </submittedName>
</protein>
<dbReference type="EMBL" id="CP147407">
    <property type="protein sequence ID" value="WXB97279.1"/>
    <property type="molecule type" value="Genomic_DNA"/>
</dbReference>
<accession>A0ABZ2NIC0</accession>
<evidence type="ECO:0000313" key="2">
    <source>
        <dbReference type="EMBL" id="WXB97279.1"/>
    </source>
</evidence>
<dbReference type="GO" id="GO:0003677">
    <property type="term" value="F:DNA binding"/>
    <property type="evidence" value="ECO:0007669"/>
    <property type="project" value="UniProtKB-KW"/>
</dbReference>
<reference evidence="2 3" key="1">
    <citation type="submission" date="2024-02" db="EMBL/GenBank/DDBJ databases">
        <title>Seven novel Bacillus-like species.</title>
        <authorList>
            <person name="Liu G."/>
        </authorList>
    </citation>
    <scope>NUCLEOTIDE SEQUENCE [LARGE SCALE GENOMIC DNA]</scope>
    <source>
        <strain evidence="2 3">FJAT-52054</strain>
    </source>
</reference>
<keyword evidence="3" id="KW-1185">Reference proteome</keyword>